<dbReference type="SMART" id="SM01272">
    <property type="entry name" value="LsmAD"/>
    <property type="match status" value="1"/>
</dbReference>
<dbReference type="Pfam" id="PF06741">
    <property type="entry name" value="LsmAD"/>
    <property type="match status" value="1"/>
</dbReference>
<feature type="compositionally biased region" description="Pro residues" evidence="2">
    <location>
        <begin position="470"/>
        <end position="482"/>
    </location>
</feature>
<feature type="compositionally biased region" description="Low complexity" evidence="2">
    <location>
        <begin position="289"/>
        <end position="402"/>
    </location>
</feature>
<dbReference type="PANTHER" id="PTHR12854:SF7">
    <property type="entry name" value="ATAXIN-2 HOMOLOG"/>
    <property type="match status" value="1"/>
</dbReference>
<dbReference type="Pfam" id="PF14438">
    <property type="entry name" value="SM-ATX"/>
    <property type="match status" value="1"/>
</dbReference>
<feature type="domain" description="LsmAD" evidence="3">
    <location>
        <begin position="175"/>
        <end position="241"/>
    </location>
</feature>
<dbReference type="GO" id="GO:0003729">
    <property type="term" value="F:mRNA binding"/>
    <property type="evidence" value="ECO:0007669"/>
    <property type="project" value="TreeGrafter"/>
</dbReference>
<feature type="compositionally biased region" description="Polar residues" evidence="2">
    <location>
        <begin position="594"/>
        <end position="604"/>
    </location>
</feature>
<feature type="compositionally biased region" description="Low complexity" evidence="2">
    <location>
        <begin position="877"/>
        <end position="888"/>
    </location>
</feature>
<proteinExistence type="inferred from homology"/>
<evidence type="ECO:0000256" key="1">
    <source>
        <dbReference type="ARBA" id="ARBA00007503"/>
    </source>
</evidence>
<dbReference type="InterPro" id="IPR009818">
    <property type="entry name" value="PAM2_motif"/>
</dbReference>
<organism evidence="4">
    <name type="scientific">Menopon gallinae</name>
    <name type="common">poultry shaft louse</name>
    <dbReference type="NCBI Taxonomy" id="328185"/>
    <lineage>
        <taxon>Eukaryota</taxon>
        <taxon>Metazoa</taxon>
        <taxon>Ecdysozoa</taxon>
        <taxon>Arthropoda</taxon>
        <taxon>Hexapoda</taxon>
        <taxon>Insecta</taxon>
        <taxon>Pterygota</taxon>
        <taxon>Neoptera</taxon>
        <taxon>Paraneoptera</taxon>
        <taxon>Psocodea</taxon>
        <taxon>Troctomorpha</taxon>
        <taxon>Phthiraptera</taxon>
        <taxon>Amblycera</taxon>
        <taxon>Menoponidae</taxon>
        <taxon>Menopon</taxon>
    </lineage>
</organism>
<evidence type="ECO:0000259" key="3">
    <source>
        <dbReference type="SMART" id="SM01272"/>
    </source>
</evidence>
<comment type="similarity">
    <text evidence="1">Belongs to the ataxin-2 family.</text>
</comment>
<dbReference type="GO" id="GO:0034063">
    <property type="term" value="P:stress granule assembly"/>
    <property type="evidence" value="ECO:0007669"/>
    <property type="project" value="TreeGrafter"/>
</dbReference>
<dbReference type="InterPro" id="IPR009604">
    <property type="entry name" value="LsmAD_domain"/>
</dbReference>
<feature type="region of interest" description="Disordered" evidence="2">
    <location>
        <begin position="1"/>
        <end position="25"/>
    </location>
</feature>
<feature type="compositionally biased region" description="Pro residues" evidence="2">
    <location>
        <begin position="449"/>
        <end position="463"/>
    </location>
</feature>
<feature type="compositionally biased region" description="Low complexity" evidence="2">
    <location>
        <begin position="637"/>
        <end position="648"/>
    </location>
</feature>
<feature type="compositionally biased region" description="Pro residues" evidence="2">
    <location>
        <begin position="749"/>
        <end position="772"/>
    </location>
</feature>
<feature type="region of interest" description="Disordered" evidence="2">
    <location>
        <begin position="237"/>
        <end position="406"/>
    </location>
</feature>
<name>A0AAW2HBZ7_9NEOP</name>
<feature type="compositionally biased region" description="Polar residues" evidence="2">
    <location>
        <begin position="534"/>
        <end position="544"/>
    </location>
</feature>
<feature type="compositionally biased region" description="Pro residues" evidence="2">
    <location>
        <begin position="580"/>
        <end position="592"/>
    </location>
</feature>
<dbReference type="InterPro" id="IPR045117">
    <property type="entry name" value="ATXN2-like"/>
</dbReference>
<dbReference type="InterPro" id="IPR025852">
    <property type="entry name" value="SM_dom_ATX"/>
</dbReference>
<reference evidence="4" key="1">
    <citation type="journal article" date="2024" name="Gigascience">
        <title>Chromosome-level genome of the poultry shaft louse Menopon gallinae provides insight into the host-switching and adaptive evolution of parasitic lice.</title>
        <authorList>
            <person name="Xu Y."/>
            <person name="Ma L."/>
            <person name="Liu S."/>
            <person name="Liang Y."/>
            <person name="Liu Q."/>
            <person name="He Z."/>
            <person name="Tian L."/>
            <person name="Duan Y."/>
            <person name="Cai W."/>
            <person name="Li H."/>
            <person name="Song F."/>
        </authorList>
    </citation>
    <scope>NUCLEOTIDE SEQUENCE</scope>
    <source>
        <strain evidence="4">Cailab_2023a</strain>
    </source>
</reference>
<dbReference type="AlphaFoldDB" id="A0AAW2HBZ7"/>
<dbReference type="Pfam" id="PF07145">
    <property type="entry name" value="PAM2"/>
    <property type="match status" value="1"/>
</dbReference>
<feature type="region of interest" description="Disordered" evidence="2">
    <location>
        <begin position="447"/>
        <end position="485"/>
    </location>
</feature>
<evidence type="ECO:0000313" key="4">
    <source>
        <dbReference type="EMBL" id="KAL0267304.1"/>
    </source>
</evidence>
<dbReference type="EMBL" id="JARGDH010000005">
    <property type="protein sequence ID" value="KAL0267305.1"/>
    <property type="molecule type" value="Genomic_DNA"/>
</dbReference>
<comment type="caution">
    <text evidence="4">The sequence shown here is derived from an EMBL/GenBank/DDBJ whole genome shotgun (WGS) entry which is preliminary data.</text>
</comment>
<evidence type="ECO:0000256" key="2">
    <source>
        <dbReference type="SAM" id="MobiDB-lite"/>
    </source>
</evidence>
<feature type="compositionally biased region" description="Low complexity" evidence="2">
    <location>
        <begin position="605"/>
        <end position="630"/>
    </location>
</feature>
<feature type="compositionally biased region" description="Basic and acidic residues" evidence="2">
    <location>
        <begin position="237"/>
        <end position="251"/>
    </location>
</feature>
<accession>A0AAW2HBZ7</accession>
<dbReference type="EMBL" id="JARGDH010000005">
    <property type="protein sequence ID" value="KAL0267304.1"/>
    <property type="molecule type" value="Genomic_DNA"/>
</dbReference>
<feature type="compositionally biased region" description="Basic and acidic residues" evidence="2">
    <location>
        <begin position="661"/>
        <end position="692"/>
    </location>
</feature>
<protein>
    <recommendedName>
        <fullName evidence="3">LsmAD domain-containing protein</fullName>
    </recommendedName>
</protein>
<sequence length="952" mass="103846">MNSKRKSRSNSMRSPRAGRGTEQNMSADGIYNNAHFMHSATNQVGTVVQVQTTNGSLYEGIFRTFSSQFELVLEYVHKVNAEKKDDLDVDTLVEKMIFRPQDIVLMEARDVDIEYAIRDTFQTDTAISKFNGQVGEKELEPWDGPGCNGEDFDMSIETANGWDANDMFRKNEQVYGVQSSFDHSLAGYTLPLAKSDSKDYKEAEAKAAKIASEIENNPSYIARIELENGDEEDRFAAVKRTTDDDNPRSEIDNSGTSEGKYVPPAKRKGNAAQGKLRTPPPNTSSQQIVATSNSVTSNSNNSNNNVNNSSNLNTSVNNNTNSNNNNNVNNNNNTNSNSSSNTTTSSNSNNNNGNSNTSSSASIANNITVNNSNSSSPSAPTSNNVTMASTTSNSSNNVGNKSYISYPPPPFPPHPILPHGQIITAHPIVTATPPPHLSMMAAHQNVLATPPPHSHMHPPPPHPGLVSQPSPQPPPPNTPLSQPPIHVQTNIISTNQNQNMIHGINQPIREQHSLTPSHVQSHLPPHGLPHIHQQGPQNYSQPSKINGMEPKPQRPNNIRAQGPRAFQGNDPRYGPVESRPAPPPSHLPPAPFPQSQHEINTTPEQQAPLQTSAPSQQQAQAQSQPQQPQQAQPPPAQQSAQQQQNTPQPAQPPPTARKPPRNREDQISDLKKFGSDFKLPEKEGENAEDLKSKSSQMELWNKGKSPPSDQGTNNQIDKVTNTLKKSTLNPNAKEFVYNPNAKPFTPRSPSTPTPSRPHTPQTPGPGSYPGPTGPLQTVMMPAAYVMQPTAFPPQTQTQRFPRKAVQVTHRPDIASQMQVAAATGQPLLAPAPIHQFTVPYNAPHPQPYQQMVRMVTSQTGQMMFHHDGTPHVQYMSPQGPGQHPGAGQYPPPPQQGAPPPPPPQPFPAAMVCPVIPPQTHMMQQTVQYIHQHPQTVGNQQPHHIQVILPPSQ</sequence>
<feature type="compositionally biased region" description="Polar residues" evidence="2">
    <location>
        <begin position="707"/>
        <end position="730"/>
    </location>
</feature>
<feature type="region of interest" description="Disordered" evidence="2">
    <location>
        <begin position="514"/>
        <end position="775"/>
    </location>
</feature>
<dbReference type="GO" id="GO:0010494">
    <property type="term" value="C:cytoplasmic stress granule"/>
    <property type="evidence" value="ECO:0007669"/>
    <property type="project" value="TreeGrafter"/>
</dbReference>
<feature type="compositionally biased region" description="Pro residues" evidence="2">
    <location>
        <begin position="889"/>
        <end position="906"/>
    </location>
</feature>
<feature type="region of interest" description="Disordered" evidence="2">
    <location>
        <begin position="871"/>
        <end position="910"/>
    </location>
</feature>
<gene>
    <name evidence="4" type="ORF">PYX00_009615</name>
</gene>
<dbReference type="PANTHER" id="PTHR12854">
    <property type="entry name" value="ATAXIN 2-RELATED"/>
    <property type="match status" value="1"/>
</dbReference>